<evidence type="ECO:0000313" key="1">
    <source>
        <dbReference type="EMBL" id="CAG8702279.1"/>
    </source>
</evidence>
<evidence type="ECO:0000313" key="2">
    <source>
        <dbReference type="Proteomes" id="UP000789525"/>
    </source>
</evidence>
<dbReference type="Proteomes" id="UP000789525">
    <property type="component" value="Unassembled WGS sequence"/>
</dbReference>
<dbReference type="EMBL" id="CAJVPT010032706">
    <property type="protein sequence ID" value="CAG8702279.1"/>
    <property type="molecule type" value="Genomic_DNA"/>
</dbReference>
<keyword evidence="2" id="KW-1185">Reference proteome</keyword>
<comment type="caution">
    <text evidence="1">The sequence shown here is derived from an EMBL/GenBank/DDBJ whole genome shotgun (WGS) entry which is preliminary data.</text>
</comment>
<proteinExistence type="predicted"/>
<feature type="non-terminal residue" evidence="1">
    <location>
        <position position="1"/>
    </location>
</feature>
<accession>A0ACA9PBF7</accession>
<organism evidence="1 2">
    <name type="scientific">Acaulospora colombiana</name>
    <dbReference type="NCBI Taxonomy" id="27376"/>
    <lineage>
        <taxon>Eukaryota</taxon>
        <taxon>Fungi</taxon>
        <taxon>Fungi incertae sedis</taxon>
        <taxon>Mucoromycota</taxon>
        <taxon>Glomeromycotina</taxon>
        <taxon>Glomeromycetes</taxon>
        <taxon>Diversisporales</taxon>
        <taxon>Acaulosporaceae</taxon>
        <taxon>Acaulospora</taxon>
    </lineage>
</organism>
<protein>
    <submittedName>
        <fullName evidence="1">2235_t:CDS:1</fullName>
    </submittedName>
</protein>
<name>A0ACA9PBF7_9GLOM</name>
<sequence>EGEIAAYYGRYLHSLRVPRGDRSLIQSAINLKELYLLHDQDLTFNFIRTLPLSMEHIACTASSGHYQAILNVLETKGGGKYLKNLKTISLYRHSMDLSPYSWDLLISQAMSVNVNIIRQEQRSFLVGGVAIEDELTVSIPPPRSRDPSPFRESNGSITPYSRSIDPSRSSLGLRQPIRLDQPMNVPRAWDYENDKPLERIVLDDPPSPERSRLEKWGRVRKSLGAISRRFGSNGS</sequence>
<gene>
    <name evidence="1" type="ORF">ACOLOM_LOCUS10301</name>
</gene>
<reference evidence="1" key="1">
    <citation type="submission" date="2021-06" db="EMBL/GenBank/DDBJ databases">
        <authorList>
            <person name="Kallberg Y."/>
            <person name="Tangrot J."/>
            <person name="Rosling A."/>
        </authorList>
    </citation>
    <scope>NUCLEOTIDE SEQUENCE</scope>
    <source>
        <strain evidence="1">CL356</strain>
    </source>
</reference>